<accession>A0ABW2HJH1</accession>
<organism evidence="2 3">
    <name type="scientific">Microbacterium fluvii</name>
    <dbReference type="NCBI Taxonomy" id="415215"/>
    <lineage>
        <taxon>Bacteria</taxon>
        <taxon>Bacillati</taxon>
        <taxon>Actinomycetota</taxon>
        <taxon>Actinomycetes</taxon>
        <taxon>Micrococcales</taxon>
        <taxon>Microbacteriaceae</taxon>
        <taxon>Microbacterium</taxon>
    </lineage>
</organism>
<comment type="caution">
    <text evidence="2">The sequence shown here is derived from an EMBL/GenBank/DDBJ whole genome shotgun (WGS) entry which is preliminary data.</text>
</comment>
<evidence type="ECO:0000313" key="2">
    <source>
        <dbReference type="EMBL" id="MFC7270138.1"/>
    </source>
</evidence>
<keyword evidence="1" id="KW-0812">Transmembrane</keyword>
<name>A0ABW2HJH1_9MICO</name>
<keyword evidence="1" id="KW-1133">Transmembrane helix</keyword>
<evidence type="ECO:0000256" key="1">
    <source>
        <dbReference type="SAM" id="Phobius"/>
    </source>
</evidence>
<evidence type="ECO:0000313" key="3">
    <source>
        <dbReference type="Proteomes" id="UP001596507"/>
    </source>
</evidence>
<dbReference type="EMBL" id="JBHTBE010000004">
    <property type="protein sequence ID" value="MFC7270138.1"/>
    <property type="molecule type" value="Genomic_DNA"/>
</dbReference>
<sequence length="193" mass="20377">MVNVSRVLAQATATTDGGVDLGFYLILAAVLAVAAVVMKLIFSRRAASSTDAVVRDQDPAQVIRIPPAPPFPSDVARLRAFVGDTTPPPRITRYTVPIVTVDNTHLSIRDKKIGDIVSVPLTDIESAQMRVTTIRPKGTLLAQNYPSLWVTVRRGAATQSLALTPITGAYAKVSEAEAEAMAAALNSLLAAAS</sequence>
<protein>
    <submittedName>
        <fullName evidence="2">Uncharacterized protein</fullName>
    </submittedName>
</protein>
<reference evidence="3" key="1">
    <citation type="journal article" date="2019" name="Int. J. Syst. Evol. Microbiol.">
        <title>The Global Catalogue of Microorganisms (GCM) 10K type strain sequencing project: providing services to taxonomists for standard genome sequencing and annotation.</title>
        <authorList>
            <consortium name="The Broad Institute Genomics Platform"/>
            <consortium name="The Broad Institute Genome Sequencing Center for Infectious Disease"/>
            <person name="Wu L."/>
            <person name="Ma J."/>
        </authorList>
    </citation>
    <scope>NUCLEOTIDE SEQUENCE [LARGE SCALE GENOMIC DNA]</scope>
    <source>
        <strain evidence="3">CGMCC 1.15772</strain>
    </source>
</reference>
<keyword evidence="3" id="KW-1185">Reference proteome</keyword>
<dbReference type="Proteomes" id="UP001596507">
    <property type="component" value="Unassembled WGS sequence"/>
</dbReference>
<keyword evidence="1" id="KW-0472">Membrane</keyword>
<dbReference type="RefSeq" id="WP_262875069.1">
    <property type="nucleotide sequence ID" value="NZ_BAABKW010000007.1"/>
</dbReference>
<proteinExistence type="predicted"/>
<feature type="transmembrane region" description="Helical" evidence="1">
    <location>
        <begin position="21"/>
        <end position="42"/>
    </location>
</feature>
<gene>
    <name evidence="2" type="ORF">ACFQRL_14335</name>
</gene>